<evidence type="ECO:0000313" key="2">
    <source>
        <dbReference type="EMBL" id="MFC5728884.1"/>
    </source>
</evidence>
<feature type="region of interest" description="Disordered" evidence="1">
    <location>
        <begin position="651"/>
        <end position="678"/>
    </location>
</feature>
<evidence type="ECO:0008006" key="4">
    <source>
        <dbReference type="Google" id="ProtNLM"/>
    </source>
</evidence>
<sequence length="678" mass="75517">MSDEEGASLRRVRFFGVHDLAAGWFVARVAQIAEHFDPSSAPTDPMDIIELHNVQQYLENGLLPRDCTEAERAAAMSKIGPIRSTVARFFSATNDVDCVSIVAGVDFDYHADLLELLGRNRAFERCTSAVMLAALDQTGVHLGDMLACKKLVLAYDAKVRDRLIGSPGNAEHIIRKHLQQDVRAEVHLPASFTPADARDLLERYVDSPDANPNYIGLIETAPVRSATGIDAKLKLRAKRRNAEMTQAFFEKNTGLKTGTEVRLSETQDEPVLYEMDDSDGMVARFTYSSRWLDETCDNPSILNNFQHLFEFADRGVLLTLPSYPSQLGVFERFMGATGKTEYRVGAGFRAVDMSTLLQTRLYQHYLETKERDLEGVISWFFEDYLKEEFGAANFSFRPSSGAASYLERVRHLFAEMESALAQFGLFAENGVLDRDLLAITSDPVRYRQVPSLLSGKYVYPTDDDQIAGILHALFSDQSALTYISEELKGDDAAGLLIGNVVSYADFHEYQQPAVDHLISLGILEDTGERMQIASAPQFLVLRSLFATQACSYYRLSKEGRSAVDAMEARGWVRRHSSLLTEAEAQYFNYFLNKSDFSNGPELRNKYLHGSQADAEGEDTHFHAYVTALRMMIALVIKVNDDLCLWAETRSDSPVLEDGPSEAPLRPTDASASAEGASP</sequence>
<comment type="caution">
    <text evidence="2">The sequence shown here is derived from an EMBL/GenBank/DDBJ whole genome shotgun (WGS) entry which is preliminary data.</text>
</comment>
<reference evidence="3" key="1">
    <citation type="journal article" date="2019" name="Int. J. Syst. Evol. Microbiol.">
        <title>The Global Catalogue of Microorganisms (GCM) 10K type strain sequencing project: providing services to taxonomists for standard genome sequencing and annotation.</title>
        <authorList>
            <consortium name="The Broad Institute Genomics Platform"/>
            <consortium name="The Broad Institute Genome Sequencing Center for Infectious Disease"/>
            <person name="Wu L."/>
            <person name="Ma J."/>
        </authorList>
    </citation>
    <scope>NUCLEOTIDE SEQUENCE [LARGE SCALE GENOMIC DNA]</scope>
    <source>
        <strain evidence="3">YIM 94188</strain>
    </source>
</reference>
<name>A0ABW0ZH07_9ACTN</name>
<dbReference type="Proteomes" id="UP001596072">
    <property type="component" value="Unassembled WGS sequence"/>
</dbReference>
<organism evidence="2 3">
    <name type="scientific">Nocardioides vastitatis</name>
    <dbReference type="NCBI Taxonomy" id="2568655"/>
    <lineage>
        <taxon>Bacteria</taxon>
        <taxon>Bacillati</taxon>
        <taxon>Actinomycetota</taxon>
        <taxon>Actinomycetes</taxon>
        <taxon>Propionibacteriales</taxon>
        <taxon>Nocardioidaceae</taxon>
        <taxon>Nocardioides</taxon>
    </lineage>
</organism>
<accession>A0ABW0ZH07</accession>
<evidence type="ECO:0000313" key="3">
    <source>
        <dbReference type="Proteomes" id="UP001596072"/>
    </source>
</evidence>
<protein>
    <recommendedName>
        <fullName evidence="4">DUF4209 domain-containing protein</fullName>
    </recommendedName>
</protein>
<gene>
    <name evidence="2" type="ORF">ACFPQB_08135</name>
</gene>
<proteinExistence type="predicted"/>
<dbReference type="EMBL" id="JBHSNS010000002">
    <property type="protein sequence ID" value="MFC5728884.1"/>
    <property type="molecule type" value="Genomic_DNA"/>
</dbReference>
<evidence type="ECO:0000256" key="1">
    <source>
        <dbReference type="SAM" id="MobiDB-lite"/>
    </source>
</evidence>
<keyword evidence="3" id="KW-1185">Reference proteome</keyword>
<dbReference type="RefSeq" id="WP_206056275.1">
    <property type="nucleotide sequence ID" value="NZ_JBHSNS010000002.1"/>
</dbReference>